<comment type="caution">
    <text evidence="2">The sequence shown here is derived from an EMBL/GenBank/DDBJ whole genome shotgun (WGS) entry which is preliminary data.</text>
</comment>
<gene>
    <name evidence="2" type="ORF">C1645_746431</name>
</gene>
<feature type="non-terminal residue" evidence="2">
    <location>
        <position position="1"/>
    </location>
</feature>
<organism evidence="2 3">
    <name type="scientific">Glomus cerebriforme</name>
    <dbReference type="NCBI Taxonomy" id="658196"/>
    <lineage>
        <taxon>Eukaryota</taxon>
        <taxon>Fungi</taxon>
        <taxon>Fungi incertae sedis</taxon>
        <taxon>Mucoromycota</taxon>
        <taxon>Glomeromycotina</taxon>
        <taxon>Glomeromycetes</taxon>
        <taxon>Glomerales</taxon>
        <taxon>Glomeraceae</taxon>
        <taxon>Glomus</taxon>
    </lineage>
</organism>
<evidence type="ECO:0000313" key="2">
    <source>
        <dbReference type="EMBL" id="RIA78672.1"/>
    </source>
</evidence>
<feature type="region of interest" description="Disordered" evidence="1">
    <location>
        <begin position="90"/>
        <end position="115"/>
    </location>
</feature>
<keyword evidence="3" id="KW-1185">Reference proteome</keyword>
<evidence type="ECO:0000313" key="3">
    <source>
        <dbReference type="Proteomes" id="UP000265703"/>
    </source>
</evidence>
<name>A0A397RZF8_9GLOM</name>
<proteinExistence type="predicted"/>
<protein>
    <submittedName>
        <fullName evidence="2">Uncharacterized protein</fullName>
    </submittedName>
</protein>
<reference evidence="2 3" key="1">
    <citation type="submission" date="2018-06" db="EMBL/GenBank/DDBJ databases">
        <title>Comparative genomics reveals the genomic features of Rhizophagus irregularis, R. cerebriforme, R. diaphanum and Gigaspora rosea, and their symbiotic lifestyle signature.</title>
        <authorList>
            <person name="Morin E."/>
            <person name="San Clemente H."/>
            <person name="Chen E.C.H."/>
            <person name="De La Providencia I."/>
            <person name="Hainaut M."/>
            <person name="Kuo A."/>
            <person name="Kohler A."/>
            <person name="Murat C."/>
            <person name="Tang N."/>
            <person name="Roy S."/>
            <person name="Loubradou J."/>
            <person name="Henrissat B."/>
            <person name="Grigoriev I.V."/>
            <person name="Corradi N."/>
            <person name="Roux C."/>
            <person name="Martin F.M."/>
        </authorList>
    </citation>
    <scope>NUCLEOTIDE SEQUENCE [LARGE SCALE GENOMIC DNA]</scope>
    <source>
        <strain evidence="2 3">DAOM 227022</strain>
    </source>
</reference>
<accession>A0A397RZF8</accession>
<evidence type="ECO:0000256" key="1">
    <source>
        <dbReference type="SAM" id="MobiDB-lite"/>
    </source>
</evidence>
<sequence length="343" mass="32113">ACVCDDDEASHEGCDGDDGLLSGVAQAPVGVPEDGVVAAGRHRGHEQGALDLGPAAAGSAIGVGGAALVGVGGDAGQGGGLTAVDAAEFGHETDQGGGGGGADARDGAQDPLGADEFGGGAHQCGDGGVEGLDLGVEAGSQRLQAGPHRLGAGGGQAVGAGGALSHQVGPGEHQGLQAFAVRVGGLPAGEACVAFLGVVGERASIEGVALGQGAERADEGLDLAGVGPVGGASGREQSGQKGVLVTAGGLAHDQAGRVEAGREGGEAVGLVGQGPEAGIAAVEHHDAGLANIAAEEAGGDRRGGGCGVGLDGGLDGESRGGLGCVGGGRHGGYPGMACDCLRA</sequence>
<dbReference type="EMBL" id="QKYT01002418">
    <property type="protein sequence ID" value="RIA78672.1"/>
    <property type="molecule type" value="Genomic_DNA"/>
</dbReference>
<dbReference type="AlphaFoldDB" id="A0A397RZF8"/>
<feature type="non-terminal residue" evidence="2">
    <location>
        <position position="343"/>
    </location>
</feature>
<dbReference type="Proteomes" id="UP000265703">
    <property type="component" value="Unassembled WGS sequence"/>
</dbReference>